<dbReference type="SMART" id="SM00881">
    <property type="entry name" value="CoA_binding"/>
    <property type="match status" value="1"/>
</dbReference>
<keyword evidence="1 7" id="KW-0963">Cytoplasm</keyword>
<comment type="caution">
    <text evidence="10">The sequence shown here is derived from an EMBL/GenBank/DDBJ whole genome shotgun (WGS) entry which is preliminary data.</text>
</comment>
<dbReference type="Pfam" id="PF06971">
    <property type="entry name" value="Put_DNA-bind_N"/>
    <property type="match status" value="1"/>
</dbReference>
<organism evidence="10 11">
    <name type="scientific">Catellatospora methionotrophica</name>
    <dbReference type="NCBI Taxonomy" id="121620"/>
    <lineage>
        <taxon>Bacteria</taxon>
        <taxon>Bacillati</taxon>
        <taxon>Actinomycetota</taxon>
        <taxon>Actinomycetes</taxon>
        <taxon>Micromonosporales</taxon>
        <taxon>Micromonosporaceae</taxon>
        <taxon>Catellatospora</taxon>
    </lineage>
</organism>
<gene>
    <name evidence="7 10" type="primary">rex</name>
    <name evidence="10" type="ORF">Cme02nite_60870</name>
</gene>
<feature type="region of interest" description="Disordered" evidence="8">
    <location>
        <begin position="236"/>
        <end position="262"/>
    </location>
</feature>
<proteinExistence type="inferred from homology"/>
<dbReference type="NCBIfam" id="NF003992">
    <property type="entry name" value="PRK05472.2-1"/>
    <property type="match status" value="1"/>
</dbReference>
<dbReference type="Gene3D" id="1.10.10.10">
    <property type="entry name" value="Winged helix-like DNA-binding domain superfamily/Winged helix DNA-binding domain"/>
    <property type="match status" value="1"/>
</dbReference>
<dbReference type="NCBIfam" id="NF003996">
    <property type="entry name" value="PRK05472.2-5"/>
    <property type="match status" value="1"/>
</dbReference>
<dbReference type="EMBL" id="BONJ01000035">
    <property type="protein sequence ID" value="GIG17755.1"/>
    <property type="molecule type" value="Genomic_DNA"/>
</dbReference>
<sequence length="291" mass="29957">MSQQRTGHEAGITGRVGAVTSGAVPDFPDLPEATVARLPEYLRALHHLAETGHDTVSSEGLALAAGVNSAKLRKDLSHLGSYGTRGVGYDIEPLVGQIEYILGLNMRRAVALVGVGNLGHALAGYAGFASRGFRIAALFDADLTRVGELINGIPVRHTADIPEVVKSEAISIAVLATPAGAAQAVADQLVAAGVTSILNFAPVVLNLPEQVDVRKVDLAVELQILSFHEHRKSARTEQANSAARSRAAAAGHAAAEQVNPPARAAGQGRVARVLGEAVNGAPVAALGEVAV</sequence>
<dbReference type="NCBIfam" id="NF003989">
    <property type="entry name" value="PRK05472.1-3"/>
    <property type="match status" value="1"/>
</dbReference>
<dbReference type="InterPro" id="IPR009718">
    <property type="entry name" value="Rex_DNA-bd_C_dom"/>
</dbReference>
<dbReference type="GO" id="GO:0045892">
    <property type="term" value="P:negative regulation of DNA-templated transcription"/>
    <property type="evidence" value="ECO:0007669"/>
    <property type="project" value="InterPro"/>
</dbReference>
<dbReference type="InterPro" id="IPR022876">
    <property type="entry name" value="Tscrpt_rep_Rex"/>
</dbReference>
<feature type="compositionally biased region" description="Low complexity" evidence="8">
    <location>
        <begin position="239"/>
        <end position="255"/>
    </location>
</feature>
<dbReference type="GO" id="GO:0005737">
    <property type="term" value="C:cytoplasm"/>
    <property type="evidence" value="ECO:0007669"/>
    <property type="project" value="UniProtKB-SubCell"/>
</dbReference>
<dbReference type="InterPro" id="IPR036390">
    <property type="entry name" value="WH_DNA-bd_sf"/>
</dbReference>
<feature type="binding site" evidence="7">
    <location>
        <begin position="114"/>
        <end position="119"/>
    </location>
    <ligand>
        <name>NAD(+)</name>
        <dbReference type="ChEBI" id="CHEBI:57540"/>
    </ligand>
</feature>
<comment type="similarity">
    <text evidence="7">Belongs to the transcriptional regulatory Rex family.</text>
</comment>
<dbReference type="InterPro" id="IPR058236">
    <property type="entry name" value="Rex_actinobacterial-type"/>
</dbReference>
<keyword evidence="6 7" id="KW-0804">Transcription</keyword>
<dbReference type="NCBIfam" id="NF003993">
    <property type="entry name" value="PRK05472.2-2"/>
    <property type="match status" value="1"/>
</dbReference>
<keyword evidence="4 7" id="KW-0520">NAD</keyword>
<evidence type="ECO:0000313" key="11">
    <source>
        <dbReference type="Proteomes" id="UP000660339"/>
    </source>
</evidence>
<dbReference type="NCBIfam" id="NF003994">
    <property type="entry name" value="PRK05472.2-3"/>
    <property type="match status" value="1"/>
</dbReference>
<evidence type="ECO:0000313" key="10">
    <source>
        <dbReference type="EMBL" id="GIG17755.1"/>
    </source>
</evidence>
<dbReference type="RefSeq" id="WP_166386535.1">
    <property type="nucleotide sequence ID" value="NZ_BAAATT010000032.1"/>
</dbReference>
<evidence type="ECO:0000256" key="7">
    <source>
        <dbReference type="HAMAP-Rule" id="MF_01131"/>
    </source>
</evidence>
<accession>A0A8J3LNE1</accession>
<comment type="subunit">
    <text evidence="7">Homodimer.</text>
</comment>
<keyword evidence="5 7" id="KW-0238">DNA-binding</keyword>
<dbReference type="GO" id="GO:0051775">
    <property type="term" value="P:response to redox state"/>
    <property type="evidence" value="ECO:0007669"/>
    <property type="project" value="InterPro"/>
</dbReference>
<dbReference type="Pfam" id="PF02629">
    <property type="entry name" value="CoA_binding"/>
    <property type="match status" value="1"/>
</dbReference>
<keyword evidence="2 7" id="KW-0678">Repressor</keyword>
<dbReference type="GO" id="GO:0003700">
    <property type="term" value="F:DNA-binding transcription factor activity"/>
    <property type="evidence" value="ECO:0007669"/>
    <property type="project" value="UniProtKB-UniRule"/>
</dbReference>
<comment type="subcellular location">
    <subcellularLocation>
        <location evidence="7">Cytoplasm</location>
    </subcellularLocation>
</comment>
<evidence type="ECO:0000259" key="9">
    <source>
        <dbReference type="SMART" id="SM00881"/>
    </source>
</evidence>
<keyword evidence="11" id="KW-1185">Reference proteome</keyword>
<dbReference type="InterPro" id="IPR003781">
    <property type="entry name" value="CoA-bd"/>
</dbReference>
<dbReference type="InterPro" id="IPR036388">
    <property type="entry name" value="WH-like_DNA-bd_sf"/>
</dbReference>
<dbReference type="InterPro" id="IPR036291">
    <property type="entry name" value="NAD(P)-bd_dom_sf"/>
</dbReference>
<evidence type="ECO:0000256" key="2">
    <source>
        <dbReference type="ARBA" id="ARBA00022491"/>
    </source>
</evidence>
<dbReference type="GO" id="GO:0003677">
    <property type="term" value="F:DNA binding"/>
    <property type="evidence" value="ECO:0007669"/>
    <property type="project" value="UniProtKB-UniRule"/>
</dbReference>
<evidence type="ECO:0000256" key="4">
    <source>
        <dbReference type="ARBA" id="ARBA00023027"/>
    </source>
</evidence>
<feature type="DNA-binding region" description="H-T-H motif" evidence="7">
    <location>
        <begin position="40"/>
        <end position="79"/>
    </location>
</feature>
<dbReference type="PANTHER" id="PTHR35786:SF1">
    <property type="entry name" value="REDOX-SENSING TRANSCRIPTIONAL REPRESSOR REX 1"/>
    <property type="match status" value="1"/>
</dbReference>
<protein>
    <recommendedName>
        <fullName evidence="7">Redox-sensing transcriptional repressor Rex</fullName>
    </recommendedName>
</protein>
<keyword evidence="3 7" id="KW-0805">Transcription regulation</keyword>
<dbReference type="Gene3D" id="3.40.50.720">
    <property type="entry name" value="NAD(P)-binding Rossmann-like Domain"/>
    <property type="match status" value="1"/>
</dbReference>
<dbReference type="SUPFAM" id="SSF46785">
    <property type="entry name" value="Winged helix' DNA-binding domain"/>
    <property type="match status" value="1"/>
</dbReference>
<evidence type="ECO:0000256" key="3">
    <source>
        <dbReference type="ARBA" id="ARBA00023015"/>
    </source>
</evidence>
<dbReference type="PANTHER" id="PTHR35786">
    <property type="entry name" value="REDOX-SENSING TRANSCRIPTIONAL REPRESSOR REX"/>
    <property type="match status" value="1"/>
</dbReference>
<dbReference type="NCBIfam" id="NF003995">
    <property type="entry name" value="PRK05472.2-4"/>
    <property type="match status" value="1"/>
</dbReference>
<dbReference type="HAMAP" id="MF_01131">
    <property type="entry name" value="Rex"/>
    <property type="match status" value="1"/>
</dbReference>
<reference evidence="10" key="1">
    <citation type="submission" date="2021-01" db="EMBL/GenBank/DDBJ databases">
        <title>Whole genome shotgun sequence of Catellatospora methionotrophica NBRC 14553.</title>
        <authorList>
            <person name="Komaki H."/>
            <person name="Tamura T."/>
        </authorList>
    </citation>
    <scope>NUCLEOTIDE SEQUENCE</scope>
    <source>
        <strain evidence="10">NBRC 14553</strain>
    </source>
</reference>
<feature type="domain" description="CoA-binding" evidence="9">
    <location>
        <begin position="103"/>
        <end position="204"/>
    </location>
</feature>
<evidence type="ECO:0000256" key="8">
    <source>
        <dbReference type="SAM" id="MobiDB-lite"/>
    </source>
</evidence>
<evidence type="ECO:0000256" key="1">
    <source>
        <dbReference type="ARBA" id="ARBA00022490"/>
    </source>
</evidence>
<name>A0A8J3LNE1_9ACTN</name>
<dbReference type="Proteomes" id="UP000660339">
    <property type="component" value="Unassembled WGS sequence"/>
</dbReference>
<evidence type="ECO:0000256" key="5">
    <source>
        <dbReference type="ARBA" id="ARBA00023125"/>
    </source>
</evidence>
<evidence type="ECO:0000256" key="6">
    <source>
        <dbReference type="ARBA" id="ARBA00023163"/>
    </source>
</evidence>
<dbReference type="SUPFAM" id="SSF51735">
    <property type="entry name" value="NAD(P)-binding Rossmann-fold domains"/>
    <property type="match status" value="1"/>
</dbReference>
<comment type="function">
    <text evidence="7">Modulates transcription in response to changes in cellular NADH/NAD(+) redox state.</text>
</comment>
<dbReference type="AlphaFoldDB" id="A0A8J3LNE1"/>